<evidence type="ECO:0000313" key="2">
    <source>
        <dbReference type="Proteomes" id="UP001234202"/>
    </source>
</evidence>
<sequence>MPVVRSEDPLAGYGYDIIDPRHKKYQPATLPEPETKQRVVGNATGTAIHLEDDVSLGHNWREKAPPPAGGGTTQDDEGDYTRLRLMEDEESEEVHLRTKYLFNEDKAMTPLSQMQATKELLTEGQRIAYVGLCALIAREMIRDMGRGWVMSKKEKARGKAGAHGEPAVVESGRLWMLKIMARLYQHMDLSPEEQRMIESLAEHGVTADDLVPALMTTHTIDNPEYDPNEAQRRDEMEEERGDEGVHGEGEGDVGGPRMERGAKEEGAGSLIGKQDTAHAAAPPPYEKTSDINDDDEADIADLVGSINNLGSSSGTATPKALEDHPAAGPGLAAHEQPRPSTEFKDELKHEDPLAMGKALPGVSTTLSKTDKNVTLDIRWTVLCDLFLQLIGDSVYDSRSRVYLERVAERLGLTWMDVTRFEKRVTDALEIQEGVEQLEQDTIIEDRQQRGKKKRYAMMGLATLGGGLVIGLSAGLLAPVIGAGLGAAFATVGITGTTGFLAGAGGAAVITTGGVLTGGRIAGKGMARRTRNVGTFEFKPIHNNKRVNCFITVPGFMSSLNDDVRLPFSTLDSTVGDVFSVLWEPEMMNEMGNALKILTTEVLTQVGQTVLAATAMTALLTALQWPLILTKLGYLIDNPWSNALDRSWHAGQVLADVLISRHAGVRPISLIGFSLGARAIFYALEELAKRKAYGIVQDVYLFGATVTAPPSTWLNVRSVIAGKFVNAFATSDWLLGYLFRFTSGGLNTVAGLRPVEGVPGLENVDVTDKVTGHLSYRSCMPALLEVVGLPITADWFDEPDDPYLDMTLQDDTIAQQEATEKRKDNKGVWRMFRKGKASNATSDHPVVNPPPSFTSNQGTDNKVEEYVDDSGDITSTIVDGELGKRVESDDPVDKESDLPPATVGFDFKAIGEVLGKDVDPSSTKRTESRVINPIPTHITKAPAPLERSESAPPLSEERLDQEVDSWSASSYVPPTVGPVPHRPSPLSRTASSDDATPIAEKSTPIPEMTTQRARQFPSHVLKSAASIFNNPFSSASSSPVLPETTAVWDSVPPAEHDAGQDDYGGDIGGDIGYQYEPNTSSNNRISEPAVAGASLEGWGTDVDKPKRAKDDWALNNPW</sequence>
<accession>A0ACC2XX94</accession>
<dbReference type="EMBL" id="JASBWV010000001">
    <property type="protein sequence ID" value="KAJ9128070.1"/>
    <property type="molecule type" value="Genomic_DNA"/>
</dbReference>
<organism evidence="1 2">
    <name type="scientific">Naganishia onofrii</name>
    <dbReference type="NCBI Taxonomy" id="1851511"/>
    <lineage>
        <taxon>Eukaryota</taxon>
        <taxon>Fungi</taxon>
        <taxon>Dikarya</taxon>
        <taxon>Basidiomycota</taxon>
        <taxon>Agaricomycotina</taxon>
        <taxon>Tremellomycetes</taxon>
        <taxon>Filobasidiales</taxon>
        <taxon>Filobasidiaceae</taxon>
        <taxon>Naganishia</taxon>
    </lineage>
</organism>
<reference evidence="1" key="1">
    <citation type="submission" date="2023-04" db="EMBL/GenBank/DDBJ databases">
        <title>Draft Genome sequencing of Naganishia species isolated from polar environments using Oxford Nanopore Technology.</title>
        <authorList>
            <person name="Leo P."/>
            <person name="Venkateswaran K."/>
        </authorList>
    </citation>
    <scope>NUCLEOTIDE SEQUENCE</scope>
    <source>
        <strain evidence="1">DBVPG 5303</strain>
    </source>
</reference>
<evidence type="ECO:0000313" key="1">
    <source>
        <dbReference type="EMBL" id="KAJ9128070.1"/>
    </source>
</evidence>
<dbReference type="Proteomes" id="UP001234202">
    <property type="component" value="Unassembled WGS sequence"/>
</dbReference>
<protein>
    <submittedName>
        <fullName evidence="1">Uncharacterized protein</fullName>
    </submittedName>
</protein>
<gene>
    <name evidence="1" type="ORF">QFC24_000361</name>
</gene>
<proteinExistence type="predicted"/>
<name>A0ACC2XX94_9TREE</name>
<keyword evidence="2" id="KW-1185">Reference proteome</keyword>
<comment type="caution">
    <text evidence="1">The sequence shown here is derived from an EMBL/GenBank/DDBJ whole genome shotgun (WGS) entry which is preliminary data.</text>
</comment>